<dbReference type="Pfam" id="PF14151">
    <property type="entry name" value="YfhD"/>
    <property type="match status" value="1"/>
</dbReference>
<dbReference type="AlphaFoldDB" id="A0A1H9L238"/>
<feature type="compositionally biased region" description="Polar residues" evidence="1">
    <location>
        <begin position="13"/>
        <end position="34"/>
    </location>
</feature>
<accession>A0A1H9L238</accession>
<dbReference type="OrthoDB" id="2973490at2"/>
<feature type="compositionally biased region" description="Basic and acidic residues" evidence="1">
    <location>
        <begin position="41"/>
        <end position="57"/>
    </location>
</feature>
<name>A0A1H9L238_9BACI</name>
<evidence type="ECO:0000313" key="3">
    <source>
        <dbReference type="Proteomes" id="UP000199427"/>
    </source>
</evidence>
<evidence type="ECO:0000256" key="1">
    <source>
        <dbReference type="SAM" id="MobiDB-lite"/>
    </source>
</evidence>
<keyword evidence="3" id="KW-1185">Reference proteome</keyword>
<sequence length="57" mass="6713">MGKDEHKRKSKNRMAQTPKNQLRAQDVEFSQSMADQEDLEAQARAREADRRAQNQKR</sequence>
<protein>
    <submittedName>
        <fullName evidence="2">YfhD-like protein</fullName>
    </submittedName>
</protein>
<dbReference type="Proteomes" id="UP000199427">
    <property type="component" value="Unassembled WGS sequence"/>
</dbReference>
<feature type="region of interest" description="Disordered" evidence="1">
    <location>
        <begin position="1"/>
        <end position="57"/>
    </location>
</feature>
<reference evidence="2 3" key="1">
    <citation type="submission" date="2016-10" db="EMBL/GenBank/DDBJ databases">
        <authorList>
            <person name="de Groot N.N."/>
        </authorList>
    </citation>
    <scope>NUCLEOTIDE SEQUENCE [LARGE SCALE GENOMIC DNA]</scope>
    <source>
        <strain evidence="2 3">DSM 21633</strain>
    </source>
</reference>
<dbReference type="EMBL" id="FOES01000043">
    <property type="protein sequence ID" value="SER05532.1"/>
    <property type="molecule type" value="Genomic_DNA"/>
</dbReference>
<dbReference type="STRING" id="571933.SAMN05216362_14314"/>
<gene>
    <name evidence="2" type="ORF">SAMN05216362_14314</name>
</gene>
<organism evidence="2 3">
    <name type="scientific">Piscibacillus halophilus</name>
    <dbReference type="NCBI Taxonomy" id="571933"/>
    <lineage>
        <taxon>Bacteria</taxon>
        <taxon>Bacillati</taxon>
        <taxon>Bacillota</taxon>
        <taxon>Bacilli</taxon>
        <taxon>Bacillales</taxon>
        <taxon>Bacillaceae</taxon>
        <taxon>Piscibacillus</taxon>
    </lineage>
</organism>
<dbReference type="RefSeq" id="WP_091775425.1">
    <property type="nucleotide sequence ID" value="NZ_FOES01000043.1"/>
</dbReference>
<evidence type="ECO:0000313" key="2">
    <source>
        <dbReference type="EMBL" id="SER05532.1"/>
    </source>
</evidence>
<dbReference type="InterPro" id="IPR025435">
    <property type="entry name" value="YfhD-like"/>
</dbReference>
<proteinExistence type="predicted"/>